<keyword evidence="7 9" id="KW-0239">DNA-directed DNA polymerase</keyword>
<evidence type="ECO:0000256" key="9">
    <source>
        <dbReference type="PIRNR" id="PIRNR000804"/>
    </source>
</evidence>
<dbReference type="AlphaFoldDB" id="A0A2Z3YLW3"/>
<dbReference type="InterPro" id="IPR022634">
    <property type="entry name" value="DNA_polIII_beta_N"/>
</dbReference>
<dbReference type="PANTHER" id="PTHR30478">
    <property type="entry name" value="DNA POLYMERASE III SUBUNIT BETA"/>
    <property type="match status" value="1"/>
</dbReference>
<dbReference type="SMART" id="SM00480">
    <property type="entry name" value="POL3Bc"/>
    <property type="match status" value="1"/>
</dbReference>
<dbReference type="KEGG" id="cpre:Csp1_00020"/>
<sequence>MTTDQLGDQQSVSFTVAKDDLSSALAWVARSLPSKASQPILRGVLIEATDEGLQLSGFDREVSTKVRVSADVAEPGRILVAGRLASNIIGALPDKPVRIDFDGTKVLVNCGSSHFELPAMTIDDYPVLPEFPPVAGTLDPYLFSEVISQVAVAAGRDDTLPMLTGIRMEIDGEHLVLAATDRFRLAVRTVDWAPARADISAELLIPARTLADTARSLDSTGEPVEIALDTDPSSGGSRLLGIATNDRRSTTRLIDADFPKFRPLLPKQNTSLASVEIAPLLDAIRRVSLVTEGNSQIRMAFEDGGLTISGGGSDIGVAEEQLPCAFVGEPLVIAFNPGYLKDGLGAIHTDRVVFGFTQPSRPAILLPEPEDLPQPGPDGAFPTPETPFIYLLMPVRLPG</sequence>
<dbReference type="GO" id="GO:0003677">
    <property type="term" value="F:DNA binding"/>
    <property type="evidence" value="ECO:0007669"/>
    <property type="project" value="UniProtKB-UniRule"/>
</dbReference>
<dbReference type="Pfam" id="PF02767">
    <property type="entry name" value="DNA_pol3_beta_2"/>
    <property type="match status" value="1"/>
</dbReference>
<reference evidence="14" key="1">
    <citation type="submission" date="2017-11" db="EMBL/GenBank/DDBJ databases">
        <title>Otitis media/interna in a cat caused by the recently described species Corynebacterium provencense.</title>
        <authorList>
            <person name="Kittl S."/>
            <person name="Brodard I."/>
            <person name="Rychener L."/>
            <person name="Jores J."/>
            <person name="Roosje P."/>
            <person name="Gobeli Brawand S."/>
        </authorList>
    </citation>
    <scope>NUCLEOTIDE SEQUENCE [LARGE SCALE GENOMIC DNA]</scope>
    <source>
        <strain evidence="14">17KM38</strain>
    </source>
</reference>
<gene>
    <name evidence="13" type="primary">dnaN</name>
    <name evidence="13" type="ORF">Csp1_00020</name>
</gene>
<keyword evidence="14" id="KW-1185">Reference proteome</keyword>
<evidence type="ECO:0000256" key="3">
    <source>
        <dbReference type="ARBA" id="ARBA00022490"/>
    </source>
</evidence>
<protein>
    <recommendedName>
        <fullName evidence="9">Beta sliding clamp</fullName>
    </recommendedName>
</protein>
<dbReference type="CDD" id="cd00140">
    <property type="entry name" value="beta_clamp"/>
    <property type="match status" value="1"/>
</dbReference>
<dbReference type="GO" id="GO:0008408">
    <property type="term" value="F:3'-5' exonuclease activity"/>
    <property type="evidence" value="ECO:0007669"/>
    <property type="project" value="InterPro"/>
</dbReference>
<feature type="domain" description="DNA polymerase III beta sliding clamp C-terminal" evidence="12">
    <location>
        <begin position="264"/>
        <end position="368"/>
    </location>
</feature>
<dbReference type="RefSeq" id="WP_078057313.1">
    <property type="nucleotide sequence ID" value="NZ_CABKVS010000002.1"/>
</dbReference>
<evidence type="ECO:0000259" key="11">
    <source>
        <dbReference type="Pfam" id="PF02767"/>
    </source>
</evidence>
<dbReference type="NCBIfam" id="TIGR00663">
    <property type="entry name" value="dnan"/>
    <property type="match status" value="1"/>
</dbReference>
<evidence type="ECO:0000256" key="6">
    <source>
        <dbReference type="ARBA" id="ARBA00022705"/>
    </source>
</evidence>
<dbReference type="Pfam" id="PF00712">
    <property type="entry name" value="DNA_pol3_beta"/>
    <property type="match status" value="1"/>
</dbReference>
<dbReference type="Pfam" id="PF02768">
    <property type="entry name" value="DNA_pol3_beta_3"/>
    <property type="match status" value="1"/>
</dbReference>
<dbReference type="GO" id="GO:0009360">
    <property type="term" value="C:DNA polymerase III complex"/>
    <property type="evidence" value="ECO:0007669"/>
    <property type="project" value="InterPro"/>
</dbReference>
<proteinExistence type="inferred from homology"/>
<evidence type="ECO:0000256" key="4">
    <source>
        <dbReference type="ARBA" id="ARBA00022679"/>
    </source>
</evidence>
<evidence type="ECO:0000259" key="10">
    <source>
        <dbReference type="Pfam" id="PF00712"/>
    </source>
</evidence>
<dbReference type="EMBL" id="CP024988">
    <property type="protein sequence ID" value="AWT24842.1"/>
    <property type="molecule type" value="Genomic_DNA"/>
</dbReference>
<keyword evidence="6 9" id="KW-0235">DNA replication</keyword>
<comment type="function">
    <text evidence="9">Confers DNA tethering and processivity to DNA polymerases and other proteins. Acts as a clamp, forming a ring around DNA (a reaction catalyzed by the clamp-loading complex) which diffuses in an ATP-independent manner freely and bidirectionally along dsDNA. Initially characterized for its ability to contact the catalytic subunit of DNA polymerase III (Pol III), a complex, multichain enzyme responsible for most of the replicative synthesis in bacteria; Pol III exhibits 3'-5' exonuclease proofreading activity. The beta chain is required for initiation of replication as well as for processivity of DNA replication.</text>
</comment>
<dbReference type="SUPFAM" id="SSF55979">
    <property type="entry name" value="DNA clamp"/>
    <property type="match status" value="3"/>
</dbReference>
<accession>A0A2Z3YLW3</accession>
<feature type="domain" description="DNA polymerase III beta sliding clamp N-terminal" evidence="10">
    <location>
        <begin position="13"/>
        <end position="129"/>
    </location>
</feature>
<evidence type="ECO:0000259" key="12">
    <source>
        <dbReference type="Pfam" id="PF02768"/>
    </source>
</evidence>
<comment type="subunit">
    <text evidence="9">Forms a ring-shaped head-to-tail homodimer around DNA.</text>
</comment>
<dbReference type="Gene3D" id="3.10.150.10">
    <property type="entry name" value="DNA Polymerase III, subunit A, domain 2"/>
    <property type="match status" value="3"/>
</dbReference>
<dbReference type="FunFam" id="3.10.150.10:FF:000005">
    <property type="entry name" value="Beta sliding clamp"/>
    <property type="match status" value="1"/>
</dbReference>
<organism evidence="13 14">
    <name type="scientific">Corynebacterium provencense</name>
    <dbReference type="NCBI Taxonomy" id="1737425"/>
    <lineage>
        <taxon>Bacteria</taxon>
        <taxon>Bacillati</taxon>
        <taxon>Actinomycetota</taxon>
        <taxon>Actinomycetes</taxon>
        <taxon>Mycobacteriales</taxon>
        <taxon>Corynebacteriaceae</taxon>
        <taxon>Corynebacterium</taxon>
    </lineage>
</organism>
<dbReference type="OrthoDB" id="468978at2"/>
<dbReference type="STRING" id="1737425.GCA_900049755_01785"/>
<dbReference type="InterPro" id="IPR022635">
    <property type="entry name" value="DNA_polIII_beta_C"/>
</dbReference>
<dbReference type="InterPro" id="IPR046938">
    <property type="entry name" value="DNA_clamp_sf"/>
</dbReference>
<feature type="domain" description="DNA polymerase III beta sliding clamp central" evidence="11">
    <location>
        <begin position="138"/>
        <end position="260"/>
    </location>
</feature>
<evidence type="ECO:0000313" key="13">
    <source>
        <dbReference type="EMBL" id="AWT24842.1"/>
    </source>
</evidence>
<comment type="similarity">
    <text evidence="2 9">Belongs to the beta sliding clamp family.</text>
</comment>
<evidence type="ECO:0000256" key="5">
    <source>
        <dbReference type="ARBA" id="ARBA00022695"/>
    </source>
</evidence>
<comment type="subcellular location">
    <subcellularLocation>
        <location evidence="1 9">Cytoplasm</location>
    </subcellularLocation>
</comment>
<dbReference type="GO" id="GO:0005737">
    <property type="term" value="C:cytoplasm"/>
    <property type="evidence" value="ECO:0007669"/>
    <property type="project" value="UniProtKB-SubCell"/>
</dbReference>
<dbReference type="PIRSF" id="PIRSF000804">
    <property type="entry name" value="DNA_pol_III_b"/>
    <property type="match status" value="1"/>
</dbReference>
<keyword evidence="5 9" id="KW-0548">Nucleotidyltransferase</keyword>
<dbReference type="GO" id="GO:0006271">
    <property type="term" value="P:DNA strand elongation involved in DNA replication"/>
    <property type="evidence" value="ECO:0007669"/>
    <property type="project" value="TreeGrafter"/>
</dbReference>
<name>A0A2Z3YLW3_9CORY</name>
<keyword evidence="3 9" id="KW-0963">Cytoplasm</keyword>
<evidence type="ECO:0000256" key="8">
    <source>
        <dbReference type="ARBA" id="ARBA00023125"/>
    </source>
</evidence>
<keyword evidence="4 9" id="KW-0808">Transferase</keyword>
<dbReference type="InterPro" id="IPR022637">
    <property type="entry name" value="DNA_polIII_beta_cen"/>
</dbReference>
<evidence type="ECO:0000256" key="7">
    <source>
        <dbReference type="ARBA" id="ARBA00022932"/>
    </source>
</evidence>
<evidence type="ECO:0000256" key="1">
    <source>
        <dbReference type="ARBA" id="ARBA00004496"/>
    </source>
</evidence>
<dbReference type="GO" id="GO:0003887">
    <property type="term" value="F:DNA-directed DNA polymerase activity"/>
    <property type="evidence" value="ECO:0007669"/>
    <property type="project" value="UniProtKB-UniRule"/>
</dbReference>
<keyword evidence="8" id="KW-0238">DNA-binding</keyword>
<dbReference type="InterPro" id="IPR001001">
    <property type="entry name" value="DNA_polIII_beta"/>
</dbReference>
<evidence type="ECO:0000313" key="14">
    <source>
        <dbReference type="Proteomes" id="UP000247696"/>
    </source>
</evidence>
<dbReference type="PANTHER" id="PTHR30478:SF0">
    <property type="entry name" value="BETA SLIDING CLAMP"/>
    <property type="match status" value="1"/>
</dbReference>
<dbReference type="Proteomes" id="UP000247696">
    <property type="component" value="Chromosome"/>
</dbReference>
<evidence type="ECO:0000256" key="2">
    <source>
        <dbReference type="ARBA" id="ARBA00010752"/>
    </source>
</evidence>